<feature type="repeat" description="WD" evidence="3">
    <location>
        <begin position="796"/>
        <end position="837"/>
    </location>
</feature>
<reference evidence="5" key="1">
    <citation type="submission" date="2022-07" db="EMBL/GenBank/DDBJ databases">
        <title>Fungi with potential for degradation of polypropylene.</title>
        <authorList>
            <person name="Gostincar C."/>
        </authorList>
    </citation>
    <scope>NUCLEOTIDE SEQUENCE</scope>
    <source>
        <strain evidence="5">EXF-13308</strain>
    </source>
</reference>
<dbReference type="InterPro" id="IPR001680">
    <property type="entry name" value="WD40_rpt"/>
</dbReference>
<comment type="caution">
    <text evidence="5">The sequence shown here is derived from an EMBL/GenBank/DDBJ whole genome shotgun (WGS) entry which is preliminary data.</text>
</comment>
<dbReference type="Proteomes" id="UP001174694">
    <property type="component" value="Unassembled WGS sequence"/>
</dbReference>
<organism evidence="5 6">
    <name type="scientific">Pleurostoma richardsiae</name>
    <dbReference type="NCBI Taxonomy" id="41990"/>
    <lineage>
        <taxon>Eukaryota</taxon>
        <taxon>Fungi</taxon>
        <taxon>Dikarya</taxon>
        <taxon>Ascomycota</taxon>
        <taxon>Pezizomycotina</taxon>
        <taxon>Sordariomycetes</taxon>
        <taxon>Sordariomycetidae</taxon>
        <taxon>Calosphaeriales</taxon>
        <taxon>Pleurostomataceae</taxon>
        <taxon>Pleurostoma</taxon>
    </lineage>
</organism>
<name>A0AA38R1P9_9PEZI</name>
<dbReference type="PROSITE" id="PS00678">
    <property type="entry name" value="WD_REPEATS_1"/>
    <property type="match status" value="2"/>
</dbReference>
<feature type="repeat" description="WD" evidence="3">
    <location>
        <begin position="1002"/>
        <end position="1043"/>
    </location>
</feature>
<sequence>MRLLYRNDTGTISRTNDLLRDVPRYAILSHTWGAEEVTFNDLIDGTGLNKRGYDKIRFCEEQASRDGLSYFWVDTCCIDKSNNTELTEAINSMFRWYSNAARCYVYLADVSHPAPAFQSTSVGAPWESAFRDSRWFTRGWTLQELLAPASVEFFSREGVRLGDKGSLEQHISDVAHIPAEVLRGSPLSGFGVPECLAWMQHRETSREEDKAYALLGLLDVSMPLVYGEGRDKALKRLLGEVHKTTKIEALPVPIAAGAAFDSHANEHDARCHPRTRVTLLEEVMRWADDPQGEPIFWLNGMAGTGKSTISRTVAQSFAETGDLGGSFFFKRGERDRGNAALFFTTIAAQLVAREPSLALDVRAAIDSHPGLSTKALKEQFERLLLEPLGNLKVLPNSRKKIILVVDALDECDREDDIRVIIHLLSRLKALNSLQVKAFVTGRPELWIRLDFKNIEGRYQDLVLHDISKPVIELDIAVYLQDELANIREGYNKSVAVERQLVHDWPGQATIKVLVDMAVPLFIFAATVCRFLKDRRCGGPDQQLTKILKHQTRSQGSKLDTTYLPILEQLIVGLAGSEKQDVTDIFRKIVGSIVLLAEPLSTLSLANLISVSRAVVDDMMDLLHSVLSVPSKSTSPVRLFHLSFRDFLVDPGKRDTNPFWVDETATHSSIAASCLDLLSSSGHLKKDICNLQVPGITRANVDLARVESCLPTHVRSLRVLVGPTMNVGVIAFLDDANRFLLNFRSIIDQCPLQVYASAIVFAPKRSVVRCLFEKYTSNWISLLPKVSLEWNSCRQTLECHGDNIKAVAFARDGKTVASGSYDGTIRLWDATTGEERQALEGHKGVNAIAFSQDSKTVLLGSDDDTVQSWDTTTGEEMQVLRGPDHYVYAVAISHDTQTVATISLKIIRVWDVMTGEQRQALEVLSWPFSSIAFSQDDQTVAVGSFEQVVVWDIVAGKVRQVLEIHRLGYIAIAFSQNDKMMACGSDSSVLLCDVRKGEEMKVSTGRFEGVSAVNFSEDGKTIVSASFNGTVRLWDPITGENVQQESLII</sequence>
<dbReference type="CDD" id="cd00200">
    <property type="entry name" value="WD40"/>
    <property type="match status" value="1"/>
</dbReference>
<dbReference type="EMBL" id="JANBVO010000056">
    <property type="protein sequence ID" value="KAJ9132530.1"/>
    <property type="molecule type" value="Genomic_DNA"/>
</dbReference>
<dbReference type="InterPro" id="IPR010730">
    <property type="entry name" value="HET"/>
</dbReference>
<proteinExistence type="predicted"/>
<dbReference type="AlphaFoldDB" id="A0AA38R1P9"/>
<dbReference type="PRINTS" id="PR00320">
    <property type="entry name" value="GPROTEINBRPT"/>
</dbReference>
<protein>
    <submittedName>
        <fullName evidence="5">HET-domain-containing protein</fullName>
    </submittedName>
</protein>
<dbReference type="InterPro" id="IPR020472">
    <property type="entry name" value="WD40_PAC1"/>
</dbReference>
<dbReference type="PANTHER" id="PTHR10622:SF11">
    <property type="entry name" value="HET-DOMAIN-CONTAINING PROTEIN"/>
    <property type="match status" value="1"/>
</dbReference>
<gene>
    <name evidence="5" type="ORF">NKR23_g11169</name>
</gene>
<dbReference type="Gene3D" id="3.40.50.300">
    <property type="entry name" value="P-loop containing nucleotide triphosphate hydrolases"/>
    <property type="match status" value="1"/>
</dbReference>
<dbReference type="PANTHER" id="PTHR10622">
    <property type="entry name" value="HET DOMAIN-CONTAINING PROTEIN"/>
    <property type="match status" value="1"/>
</dbReference>
<dbReference type="InterPro" id="IPR027417">
    <property type="entry name" value="P-loop_NTPase"/>
</dbReference>
<dbReference type="SUPFAM" id="SSF50978">
    <property type="entry name" value="WD40 repeat-like"/>
    <property type="match status" value="1"/>
</dbReference>
<dbReference type="SMART" id="SM00320">
    <property type="entry name" value="WD40"/>
    <property type="match status" value="6"/>
</dbReference>
<evidence type="ECO:0000256" key="2">
    <source>
        <dbReference type="ARBA" id="ARBA00022737"/>
    </source>
</evidence>
<evidence type="ECO:0000259" key="4">
    <source>
        <dbReference type="PROSITE" id="PS50837"/>
    </source>
</evidence>
<evidence type="ECO:0000313" key="6">
    <source>
        <dbReference type="Proteomes" id="UP001174694"/>
    </source>
</evidence>
<feature type="repeat" description="WD" evidence="3">
    <location>
        <begin position="844"/>
        <end position="878"/>
    </location>
</feature>
<dbReference type="Pfam" id="PF06985">
    <property type="entry name" value="HET"/>
    <property type="match status" value="1"/>
</dbReference>
<dbReference type="PROSITE" id="PS50294">
    <property type="entry name" value="WD_REPEATS_REGION"/>
    <property type="match status" value="2"/>
</dbReference>
<dbReference type="InterPro" id="IPR056884">
    <property type="entry name" value="NPHP3-like_N"/>
</dbReference>
<keyword evidence="2" id="KW-0677">Repeat</keyword>
<dbReference type="InterPro" id="IPR036322">
    <property type="entry name" value="WD40_repeat_dom_sf"/>
</dbReference>
<dbReference type="PROSITE" id="PS50082">
    <property type="entry name" value="WD_REPEATS_2"/>
    <property type="match status" value="3"/>
</dbReference>
<dbReference type="Pfam" id="PF00400">
    <property type="entry name" value="WD40"/>
    <property type="match status" value="5"/>
</dbReference>
<dbReference type="SUPFAM" id="SSF52540">
    <property type="entry name" value="P-loop containing nucleoside triphosphate hydrolases"/>
    <property type="match status" value="1"/>
</dbReference>
<dbReference type="Gene3D" id="2.130.10.10">
    <property type="entry name" value="YVTN repeat-like/Quinoprotein amine dehydrogenase"/>
    <property type="match status" value="2"/>
</dbReference>
<dbReference type="InterPro" id="IPR015943">
    <property type="entry name" value="WD40/YVTN_repeat-like_dom_sf"/>
</dbReference>
<dbReference type="InterPro" id="IPR019775">
    <property type="entry name" value="WD40_repeat_CS"/>
</dbReference>
<feature type="domain" description="NACHT" evidence="4">
    <location>
        <begin position="294"/>
        <end position="443"/>
    </location>
</feature>
<dbReference type="PROSITE" id="PS50837">
    <property type="entry name" value="NACHT"/>
    <property type="match status" value="1"/>
</dbReference>
<evidence type="ECO:0000256" key="3">
    <source>
        <dbReference type="PROSITE-ProRule" id="PRU00221"/>
    </source>
</evidence>
<evidence type="ECO:0000256" key="1">
    <source>
        <dbReference type="ARBA" id="ARBA00022574"/>
    </source>
</evidence>
<keyword evidence="6" id="KW-1185">Reference proteome</keyword>
<accession>A0AA38R1P9</accession>
<dbReference type="InterPro" id="IPR007111">
    <property type="entry name" value="NACHT_NTPase"/>
</dbReference>
<keyword evidence="1 3" id="KW-0853">WD repeat</keyword>
<dbReference type="Pfam" id="PF24883">
    <property type="entry name" value="NPHP3_N"/>
    <property type="match status" value="1"/>
</dbReference>
<evidence type="ECO:0000313" key="5">
    <source>
        <dbReference type="EMBL" id="KAJ9132530.1"/>
    </source>
</evidence>